<dbReference type="EC" id="3.1.3.48" evidence="5"/>
<dbReference type="RefSeq" id="WP_377772367.1">
    <property type="nucleotide sequence ID" value="NZ_JBHUOQ010000001.1"/>
</dbReference>
<comment type="similarity">
    <text evidence="1 5">Belongs to the metallo-dependent hydrolases superfamily. CpsB/CapC family.</text>
</comment>
<sequence>MIDIHNHLLVNVDDGPGSTVEAVDLLKQAAGQGITDVIITPHYDEHIFMTPAEMVLEKISHLRDVIRREQLDIKIYPGHEVRMSPELIEDLKQRHILTLNESRYLLIELSNADLPNYLENVMFDLQMEGYIPIIAHPERYLSFIEKKELLYRLVKKGVLIQITAGTVCGKEGKHLKNAVFKMMKDNLVHFVASDAHHRESRPFMLAEAYMEIEKILGMDYAQELQKNAVSVLKDEEILIKAPRIEISNEKSRKNFLRYFKGK</sequence>
<dbReference type="PIRSF" id="PIRSF016557">
    <property type="entry name" value="Caps_synth_CpsB"/>
    <property type="match status" value="1"/>
</dbReference>
<comment type="catalytic activity">
    <reaction evidence="4 5">
        <text>O-phospho-L-tyrosyl-[protein] + H2O = L-tyrosyl-[protein] + phosphate</text>
        <dbReference type="Rhea" id="RHEA:10684"/>
        <dbReference type="Rhea" id="RHEA-COMP:10136"/>
        <dbReference type="Rhea" id="RHEA-COMP:20101"/>
        <dbReference type="ChEBI" id="CHEBI:15377"/>
        <dbReference type="ChEBI" id="CHEBI:43474"/>
        <dbReference type="ChEBI" id="CHEBI:46858"/>
        <dbReference type="ChEBI" id="CHEBI:61978"/>
        <dbReference type="EC" id="3.1.3.48"/>
    </reaction>
</comment>
<comment type="caution">
    <text evidence="6">The sequence shown here is derived from an EMBL/GenBank/DDBJ whole genome shotgun (WGS) entry which is preliminary data.</text>
</comment>
<reference evidence="7" key="1">
    <citation type="journal article" date="2019" name="Int. J. Syst. Evol. Microbiol.">
        <title>The Global Catalogue of Microorganisms (GCM) 10K type strain sequencing project: providing services to taxonomists for standard genome sequencing and annotation.</title>
        <authorList>
            <consortium name="The Broad Institute Genomics Platform"/>
            <consortium name="The Broad Institute Genome Sequencing Center for Infectious Disease"/>
            <person name="Wu L."/>
            <person name="Ma J."/>
        </authorList>
    </citation>
    <scope>NUCLEOTIDE SEQUENCE [LARGE SCALE GENOMIC DNA]</scope>
    <source>
        <strain evidence="7">KCTC 33575</strain>
    </source>
</reference>
<evidence type="ECO:0000313" key="6">
    <source>
        <dbReference type="EMBL" id="MFD2829925.1"/>
    </source>
</evidence>
<keyword evidence="7" id="KW-1185">Reference proteome</keyword>
<dbReference type="Proteomes" id="UP001597519">
    <property type="component" value="Unassembled WGS sequence"/>
</dbReference>
<evidence type="ECO:0000256" key="4">
    <source>
        <dbReference type="ARBA" id="ARBA00051722"/>
    </source>
</evidence>
<dbReference type="EMBL" id="JBHUOQ010000001">
    <property type="protein sequence ID" value="MFD2829925.1"/>
    <property type="molecule type" value="Genomic_DNA"/>
</dbReference>
<accession>A0ABW5WSZ1</accession>
<dbReference type="SUPFAM" id="SSF89550">
    <property type="entry name" value="PHP domain-like"/>
    <property type="match status" value="1"/>
</dbReference>
<organism evidence="6 7">
    <name type="scientific">Corticicoccus populi</name>
    <dbReference type="NCBI Taxonomy" id="1812821"/>
    <lineage>
        <taxon>Bacteria</taxon>
        <taxon>Bacillati</taxon>
        <taxon>Bacillota</taxon>
        <taxon>Bacilli</taxon>
        <taxon>Bacillales</taxon>
        <taxon>Staphylococcaceae</taxon>
        <taxon>Corticicoccus</taxon>
    </lineage>
</organism>
<dbReference type="Gene3D" id="3.20.20.140">
    <property type="entry name" value="Metal-dependent hydrolases"/>
    <property type="match status" value="1"/>
</dbReference>
<evidence type="ECO:0000256" key="3">
    <source>
        <dbReference type="ARBA" id="ARBA00022912"/>
    </source>
</evidence>
<protein>
    <recommendedName>
        <fullName evidence="5">Tyrosine-protein phosphatase</fullName>
        <ecNumber evidence="5">3.1.3.48</ecNumber>
    </recommendedName>
</protein>
<dbReference type="InterPro" id="IPR016667">
    <property type="entry name" value="Caps_polysacc_synth_CpsB/CapC"/>
</dbReference>
<keyword evidence="2 5" id="KW-0378">Hydrolase</keyword>
<proteinExistence type="inferred from homology"/>
<gene>
    <name evidence="6" type="ORF">ACFSX4_05540</name>
</gene>
<keyword evidence="3 5" id="KW-0904">Protein phosphatase</keyword>
<dbReference type="PANTHER" id="PTHR39181:SF1">
    <property type="entry name" value="TYROSINE-PROTEIN PHOSPHATASE YWQE"/>
    <property type="match status" value="1"/>
</dbReference>
<dbReference type="Pfam" id="PF19567">
    <property type="entry name" value="CpsB_CapC"/>
    <property type="match status" value="1"/>
</dbReference>
<evidence type="ECO:0000313" key="7">
    <source>
        <dbReference type="Proteomes" id="UP001597519"/>
    </source>
</evidence>
<evidence type="ECO:0000256" key="2">
    <source>
        <dbReference type="ARBA" id="ARBA00022801"/>
    </source>
</evidence>
<name>A0ABW5WSZ1_9STAP</name>
<evidence type="ECO:0000256" key="1">
    <source>
        <dbReference type="ARBA" id="ARBA00005750"/>
    </source>
</evidence>
<dbReference type="PANTHER" id="PTHR39181">
    <property type="entry name" value="TYROSINE-PROTEIN PHOSPHATASE YWQE"/>
    <property type="match status" value="1"/>
</dbReference>
<dbReference type="InterPro" id="IPR016195">
    <property type="entry name" value="Pol/histidinol_Pase-like"/>
</dbReference>
<evidence type="ECO:0000256" key="5">
    <source>
        <dbReference type="PIRNR" id="PIRNR016557"/>
    </source>
</evidence>